<reference evidence="2" key="2">
    <citation type="submission" date="2019-03" db="EMBL/GenBank/DDBJ databases">
        <authorList>
            <person name="Chen S.-C."/>
            <person name="Wu S.-Y."/>
            <person name="Lai M.-C."/>
        </authorList>
    </citation>
    <scope>NUCLEOTIDE SEQUENCE</scope>
    <source>
        <strain evidence="2">ML15</strain>
    </source>
</reference>
<dbReference type="KEGG" id="mfk:E2N92_12640"/>
<keyword evidence="1" id="KW-0472">Membrane</keyword>
<dbReference type="InterPro" id="IPR005240">
    <property type="entry name" value="DUF389"/>
</dbReference>
<feature type="transmembrane region" description="Helical" evidence="1">
    <location>
        <begin position="230"/>
        <end position="255"/>
    </location>
</feature>
<evidence type="ECO:0000313" key="3">
    <source>
        <dbReference type="Proteomes" id="UP000826709"/>
    </source>
</evidence>
<dbReference type="Proteomes" id="UP000826709">
    <property type="component" value="Chromosome"/>
</dbReference>
<keyword evidence="1" id="KW-1133">Transmembrane helix</keyword>
<organism evidence="2 3">
    <name type="scientific">Methanofollis formosanus</name>
    <dbReference type="NCBI Taxonomy" id="299308"/>
    <lineage>
        <taxon>Archaea</taxon>
        <taxon>Methanobacteriati</taxon>
        <taxon>Methanobacteriota</taxon>
        <taxon>Stenosarchaea group</taxon>
        <taxon>Methanomicrobia</taxon>
        <taxon>Methanomicrobiales</taxon>
        <taxon>Methanomicrobiaceae</taxon>
        <taxon>Methanofollis</taxon>
    </lineage>
</organism>
<feature type="transmembrane region" description="Helical" evidence="1">
    <location>
        <begin position="261"/>
        <end position="287"/>
    </location>
</feature>
<reference evidence="2" key="1">
    <citation type="journal article" date="2005" name="Int. J. Syst. Evol. Microbiol.">
        <title>Methanofollis formosanus sp. nov., isolated from a fish pond.</title>
        <authorList>
            <person name="Wu S.Y."/>
            <person name="Chen S.C."/>
            <person name="Lai M.C."/>
        </authorList>
    </citation>
    <scope>NUCLEOTIDE SEQUENCE</scope>
    <source>
        <strain evidence="2">ML15</strain>
    </source>
</reference>
<evidence type="ECO:0000256" key="1">
    <source>
        <dbReference type="SAM" id="Phobius"/>
    </source>
</evidence>
<feature type="transmembrane region" description="Helical" evidence="1">
    <location>
        <begin position="109"/>
        <end position="127"/>
    </location>
</feature>
<dbReference type="OrthoDB" id="3266at2157"/>
<feature type="transmembrane region" description="Helical" evidence="1">
    <location>
        <begin position="133"/>
        <end position="155"/>
    </location>
</feature>
<keyword evidence="3" id="KW-1185">Reference proteome</keyword>
<dbReference type="PANTHER" id="PTHR20992">
    <property type="entry name" value="AT15442P-RELATED"/>
    <property type="match status" value="1"/>
</dbReference>
<evidence type="ECO:0000313" key="2">
    <source>
        <dbReference type="EMBL" id="QYZ80217.1"/>
    </source>
</evidence>
<dbReference type="NCBIfam" id="TIGR00341">
    <property type="entry name" value="TIGR00341 family protein"/>
    <property type="match status" value="1"/>
</dbReference>
<dbReference type="PANTHER" id="PTHR20992:SF9">
    <property type="entry name" value="AT15442P-RELATED"/>
    <property type="match status" value="1"/>
</dbReference>
<dbReference type="AlphaFoldDB" id="A0A8G1A513"/>
<dbReference type="Pfam" id="PF04087">
    <property type="entry name" value="DUF389"/>
    <property type="match status" value="1"/>
</dbReference>
<feature type="transmembrane region" description="Helical" evidence="1">
    <location>
        <begin position="202"/>
        <end position="223"/>
    </location>
</feature>
<gene>
    <name evidence="2" type="ORF">E2N92_12640</name>
</gene>
<sequence length="322" mass="34410">MKKVLINARKEDYENLASILEEHHHVVLRQDPVYEVKVFLPDTDLDAFIDEVRETIDLRYKENLIEVSSPEFVISPYLKRAEEKAEKTEKTPIEKLVETTRPYLRLSPGTLAMTSIAGLIALTGLFLNNAAVIIGAMLLSPILGPIYAFAISVAVGRGEDGLRSLSVLAALLLSVFVLSALTTAGLHLLVPLAVTPEILSRTVVSPIYILMAVLLGFAAVLALDRGMSDLIAGVAIAAALLPPTVVAGIATVLLTDRVLQAGVLVLENVVGMLAGALIATLVLGIGAREYYEQVAARKAMVRTALAVALLLAILFGLSLTLT</sequence>
<feature type="transmembrane region" description="Helical" evidence="1">
    <location>
        <begin position="299"/>
        <end position="321"/>
    </location>
</feature>
<accession>A0A8G1A513</accession>
<dbReference type="RefSeq" id="WP_220681529.1">
    <property type="nucleotide sequence ID" value="NZ_CP037968.1"/>
</dbReference>
<dbReference type="EMBL" id="CP037968">
    <property type="protein sequence ID" value="QYZ80217.1"/>
    <property type="molecule type" value="Genomic_DNA"/>
</dbReference>
<keyword evidence="1" id="KW-0812">Transmembrane</keyword>
<name>A0A8G1A513_9EURY</name>
<proteinExistence type="predicted"/>
<feature type="transmembrane region" description="Helical" evidence="1">
    <location>
        <begin position="167"/>
        <end position="190"/>
    </location>
</feature>
<protein>
    <submittedName>
        <fullName evidence="2">TIGR00341 family protein</fullName>
    </submittedName>
</protein>